<evidence type="ECO:0000313" key="15">
    <source>
        <dbReference type="Proteomes" id="UP001158576"/>
    </source>
</evidence>
<keyword evidence="9" id="KW-0406">Ion transport</keyword>
<dbReference type="Pfam" id="PF07885">
    <property type="entry name" value="Ion_trans_2"/>
    <property type="match status" value="1"/>
</dbReference>
<keyword evidence="10 12" id="KW-0472">Membrane</keyword>
<keyword evidence="5 12" id="KW-0812">Transmembrane</keyword>
<dbReference type="EMBL" id="OU015566">
    <property type="protein sequence ID" value="CAG5108657.1"/>
    <property type="molecule type" value="Genomic_DNA"/>
</dbReference>
<evidence type="ECO:0000256" key="9">
    <source>
        <dbReference type="ARBA" id="ARBA00023065"/>
    </source>
</evidence>
<sequence>MQWWAYLLMLAVYIVYLLIGAAVFQKLEQPFEEKRCDDAKSKVREKKDEFGNEPNGSPISHSEINYAHRSLKTILTIISIVDGFVIQTQYFYIFGLNKKFCDGIDQWNKNETLSNNTSEVIKKLIMEWKSYDCSQEREDNAWKTIQNNKTQVQEYIKVWKAIAAPVLAKSFNDELLSIKGETVRKVMERTAQFGINNYLALKKDCTDHWNFHNAFFFAGTVATTIGYGNISPSTNHGKLFCITFTVIGIPYFAYMVGALAELISYKIDDIVKTRLFE</sequence>
<keyword evidence="3" id="KW-0813">Transport</keyword>
<evidence type="ECO:0000256" key="6">
    <source>
        <dbReference type="ARBA" id="ARBA00022826"/>
    </source>
</evidence>
<feature type="transmembrane region" description="Helical" evidence="12">
    <location>
        <begin position="211"/>
        <end position="230"/>
    </location>
</feature>
<proteinExistence type="inferred from homology"/>
<dbReference type="InterPro" id="IPR003092">
    <property type="entry name" value="2pore_dom_K_chnl_TASK"/>
</dbReference>
<reference evidence="14 15" key="1">
    <citation type="submission" date="2021-04" db="EMBL/GenBank/DDBJ databases">
        <authorList>
            <person name="Bliznina A."/>
        </authorList>
    </citation>
    <scope>NUCLEOTIDE SEQUENCE [LARGE SCALE GENOMIC DNA]</scope>
</reference>
<evidence type="ECO:0000256" key="12">
    <source>
        <dbReference type="SAM" id="Phobius"/>
    </source>
</evidence>
<keyword evidence="8 12" id="KW-1133">Transmembrane helix</keyword>
<evidence type="ECO:0000256" key="8">
    <source>
        <dbReference type="ARBA" id="ARBA00022989"/>
    </source>
</evidence>
<evidence type="ECO:0000256" key="11">
    <source>
        <dbReference type="ARBA" id="ARBA00023303"/>
    </source>
</evidence>
<evidence type="ECO:0000256" key="5">
    <source>
        <dbReference type="ARBA" id="ARBA00022692"/>
    </source>
</evidence>
<evidence type="ECO:0000259" key="13">
    <source>
        <dbReference type="Pfam" id="PF07885"/>
    </source>
</evidence>
<dbReference type="SUPFAM" id="SSF81324">
    <property type="entry name" value="Voltage-gated potassium channels"/>
    <property type="match status" value="1"/>
</dbReference>
<feature type="transmembrane region" description="Helical" evidence="12">
    <location>
        <begin position="6"/>
        <end position="24"/>
    </location>
</feature>
<evidence type="ECO:0000256" key="1">
    <source>
        <dbReference type="ARBA" id="ARBA00004141"/>
    </source>
</evidence>
<evidence type="ECO:0000256" key="7">
    <source>
        <dbReference type="ARBA" id="ARBA00022958"/>
    </source>
</evidence>
<dbReference type="Proteomes" id="UP001158576">
    <property type="component" value="Chromosome 1"/>
</dbReference>
<evidence type="ECO:0000256" key="10">
    <source>
        <dbReference type="ARBA" id="ARBA00023136"/>
    </source>
</evidence>
<keyword evidence="15" id="KW-1185">Reference proteome</keyword>
<dbReference type="PANTHER" id="PTHR11003:SF334">
    <property type="entry name" value="FI03418P"/>
    <property type="match status" value="1"/>
</dbReference>
<dbReference type="PRINTS" id="PR01095">
    <property type="entry name" value="TASKCHANNEL"/>
</dbReference>
<dbReference type="Gene3D" id="1.10.287.70">
    <property type="match status" value="1"/>
</dbReference>
<keyword evidence="7" id="KW-0630">Potassium</keyword>
<dbReference type="PANTHER" id="PTHR11003">
    <property type="entry name" value="POTASSIUM CHANNEL, SUBFAMILY K"/>
    <property type="match status" value="1"/>
</dbReference>
<feature type="transmembrane region" description="Helical" evidence="12">
    <location>
        <begin position="242"/>
        <end position="265"/>
    </location>
</feature>
<gene>
    <name evidence="14" type="ORF">OKIOD_LOCUS12661</name>
</gene>
<dbReference type="InterPro" id="IPR003280">
    <property type="entry name" value="2pore_dom_K_chnl"/>
</dbReference>
<name>A0ABN7SZH8_OIKDI</name>
<keyword evidence="4" id="KW-0633">Potassium transport</keyword>
<evidence type="ECO:0000256" key="3">
    <source>
        <dbReference type="ARBA" id="ARBA00022448"/>
    </source>
</evidence>
<organism evidence="14 15">
    <name type="scientific">Oikopleura dioica</name>
    <name type="common">Tunicate</name>
    <dbReference type="NCBI Taxonomy" id="34765"/>
    <lineage>
        <taxon>Eukaryota</taxon>
        <taxon>Metazoa</taxon>
        <taxon>Chordata</taxon>
        <taxon>Tunicata</taxon>
        <taxon>Appendicularia</taxon>
        <taxon>Copelata</taxon>
        <taxon>Oikopleuridae</taxon>
        <taxon>Oikopleura</taxon>
    </lineage>
</organism>
<evidence type="ECO:0000256" key="2">
    <source>
        <dbReference type="ARBA" id="ARBA00006666"/>
    </source>
</evidence>
<dbReference type="InterPro" id="IPR013099">
    <property type="entry name" value="K_chnl_dom"/>
</dbReference>
<evidence type="ECO:0000256" key="4">
    <source>
        <dbReference type="ARBA" id="ARBA00022538"/>
    </source>
</evidence>
<keyword evidence="11" id="KW-0407">Ion channel</keyword>
<comment type="subcellular location">
    <subcellularLocation>
        <location evidence="1">Membrane</location>
        <topology evidence="1">Multi-pass membrane protein</topology>
    </subcellularLocation>
</comment>
<protein>
    <submittedName>
        <fullName evidence="14">Oidioi.mRNA.OKI2018_I69.chr1.g3896.t1.cds</fullName>
    </submittedName>
</protein>
<feature type="domain" description="Potassium channel" evidence="13">
    <location>
        <begin position="206"/>
        <end position="263"/>
    </location>
</feature>
<keyword evidence="6" id="KW-0631">Potassium channel</keyword>
<comment type="similarity">
    <text evidence="2">Belongs to the two pore domain potassium channel (TC 1.A.1.8) family.</text>
</comment>
<evidence type="ECO:0000313" key="14">
    <source>
        <dbReference type="EMBL" id="CAG5108657.1"/>
    </source>
</evidence>
<accession>A0ABN7SZH8</accession>